<feature type="domain" description="Methyltransferase type 11" evidence="3">
    <location>
        <begin position="93"/>
        <end position="129"/>
    </location>
</feature>
<protein>
    <submittedName>
        <fullName evidence="4">Methyltransferase domain-containing protein</fullName>
    </submittedName>
</protein>
<gene>
    <name evidence="4" type="ORF">I5L03_08655</name>
</gene>
<proteinExistence type="predicted"/>
<keyword evidence="2" id="KW-0808">Transferase</keyword>
<evidence type="ECO:0000313" key="4">
    <source>
        <dbReference type="EMBL" id="MBH5322654.1"/>
    </source>
</evidence>
<dbReference type="InterPro" id="IPR013216">
    <property type="entry name" value="Methyltransf_11"/>
</dbReference>
<keyword evidence="5" id="KW-1185">Reference proteome</keyword>
<dbReference type="Proteomes" id="UP000602442">
    <property type="component" value="Unassembled WGS sequence"/>
</dbReference>
<dbReference type="InterPro" id="IPR050602">
    <property type="entry name" value="Malonyl-ACP_OMT"/>
</dbReference>
<evidence type="ECO:0000256" key="2">
    <source>
        <dbReference type="ARBA" id="ARBA00022679"/>
    </source>
</evidence>
<organism evidence="4 5">
    <name type="scientific">Aurantiacibacter sediminis</name>
    <dbReference type="NCBI Taxonomy" id="2793064"/>
    <lineage>
        <taxon>Bacteria</taxon>
        <taxon>Pseudomonadati</taxon>
        <taxon>Pseudomonadota</taxon>
        <taxon>Alphaproteobacteria</taxon>
        <taxon>Sphingomonadales</taxon>
        <taxon>Erythrobacteraceae</taxon>
        <taxon>Aurantiacibacter</taxon>
    </lineage>
</organism>
<dbReference type="SUPFAM" id="SSF53335">
    <property type="entry name" value="S-adenosyl-L-methionine-dependent methyltransferases"/>
    <property type="match status" value="1"/>
</dbReference>
<dbReference type="GO" id="GO:0032259">
    <property type="term" value="P:methylation"/>
    <property type="evidence" value="ECO:0007669"/>
    <property type="project" value="UniProtKB-KW"/>
</dbReference>
<sequence>MSTVPPQIFSKPRKFARTKRADIMLKRCESALFLLEHMAEDVHERLGFVRFEGTEVLLEGFGSHLLEEASWERSMSFARTGWQDFDKPVDQMSGSFDLVASINSLDTVNDLPGALIQMRELLKPGGMAVACFIGGMSLPKLRRAMLAAEPDKPAARMHPLIDPRSCPQLLSRAGWADPVVDSYQLTVRYSAMRTLVQDLRGMAMTGVLASNPPPLSRAGAKRAAEAFAAMADDDGKVSETFEIVTLTGRRSMAAF</sequence>
<dbReference type="PANTHER" id="PTHR13090">
    <property type="entry name" value="ARGININE-HYDROXYLASE NDUFAF5, MITOCHONDRIAL"/>
    <property type="match status" value="1"/>
</dbReference>
<dbReference type="Pfam" id="PF08241">
    <property type="entry name" value="Methyltransf_11"/>
    <property type="match status" value="1"/>
</dbReference>
<keyword evidence="1 4" id="KW-0489">Methyltransferase</keyword>
<dbReference type="RefSeq" id="WP_339379652.1">
    <property type="nucleotide sequence ID" value="NZ_CAWPTA010000007.1"/>
</dbReference>
<evidence type="ECO:0000256" key="1">
    <source>
        <dbReference type="ARBA" id="ARBA00022603"/>
    </source>
</evidence>
<evidence type="ECO:0000313" key="5">
    <source>
        <dbReference type="Proteomes" id="UP000602442"/>
    </source>
</evidence>
<reference evidence="4 5" key="1">
    <citation type="submission" date="2020-11" db="EMBL/GenBank/DDBJ databases">
        <title>Erythrobacter sediminis sp. nov., a marine bacterium from a tidal flat of Garorim Bay.</title>
        <authorList>
            <person name="Kim D."/>
            <person name="Yoo Y."/>
            <person name="Kim J.-J."/>
        </authorList>
    </citation>
    <scope>NUCLEOTIDE SEQUENCE [LARGE SCALE GENOMIC DNA]</scope>
    <source>
        <strain evidence="4 5">JGD-13</strain>
    </source>
</reference>
<dbReference type="PANTHER" id="PTHR13090:SF1">
    <property type="entry name" value="ARGININE-HYDROXYLASE NDUFAF5, MITOCHONDRIAL"/>
    <property type="match status" value="1"/>
</dbReference>
<dbReference type="GO" id="GO:0008168">
    <property type="term" value="F:methyltransferase activity"/>
    <property type="evidence" value="ECO:0007669"/>
    <property type="project" value="UniProtKB-KW"/>
</dbReference>
<comment type="caution">
    <text evidence="4">The sequence shown here is derived from an EMBL/GenBank/DDBJ whole genome shotgun (WGS) entry which is preliminary data.</text>
</comment>
<accession>A0ABS0N3V5</accession>
<evidence type="ECO:0000259" key="3">
    <source>
        <dbReference type="Pfam" id="PF08241"/>
    </source>
</evidence>
<name>A0ABS0N3V5_9SPHN</name>
<dbReference type="EMBL" id="JAEANY010000002">
    <property type="protein sequence ID" value="MBH5322654.1"/>
    <property type="molecule type" value="Genomic_DNA"/>
</dbReference>
<dbReference type="Gene3D" id="3.40.50.150">
    <property type="entry name" value="Vaccinia Virus protein VP39"/>
    <property type="match status" value="1"/>
</dbReference>
<dbReference type="InterPro" id="IPR029063">
    <property type="entry name" value="SAM-dependent_MTases_sf"/>
</dbReference>